<dbReference type="WBParaSite" id="PSAMB.scaffold26size110003.g651.t1">
    <property type="protein sequence ID" value="PSAMB.scaffold26size110003.g651.t1"/>
    <property type="gene ID" value="PSAMB.scaffold26size110003.g651"/>
</dbReference>
<dbReference type="InterPro" id="IPR014352">
    <property type="entry name" value="FERM/acyl-CoA-bd_prot_sf"/>
</dbReference>
<dbReference type="Pfam" id="PF00887">
    <property type="entry name" value="ACBP"/>
    <property type="match status" value="1"/>
</dbReference>
<dbReference type="PROSITE" id="PS51228">
    <property type="entry name" value="ACB_2"/>
    <property type="match status" value="1"/>
</dbReference>
<proteinExistence type="predicted"/>
<dbReference type="Gene3D" id="1.20.80.10">
    <property type="match status" value="1"/>
</dbReference>
<protein>
    <submittedName>
        <fullName evidence="4">ACB domain-containing protein</fullName>
    </submittedName>
</protein>
<evidence type="ECO:0000259" key="2">
    <source>
        <dbReference type="PROSITE" id="PS51228"/>
    </source>
</evidence>
<sequence>MDRRERADQRRMFRQLRDERKKDAREASFWEKERLKWEQWDEKKKRMARAAVDHQRIVEESARAEFEQQLEKDFKGAVHRMSLLRKQPPIEDSHKARALYTQAVDGDVNQDRPDATDAAACAEWDAWWALREARIAYVKHHNWLVTQYGWRPMGHVWDRRGDWLPGKRCDLCEPLWDGWKPKRGWWDSDDENDDDDDALPQTLHH</sequence>
<dbReference type="AlphaFoldDB" id="A0A914VWC2"/>
<dbReference type="InterPro" id="IPR035984">
    <property type="entry name" value="Acyl-CoA-binding_sf"/>
</dbReference>
<reference evidence="4" key="1">
    <citation type="submission" date="2022-11" db="UniProtKB">
        <authorList>
            <consortium name="WormBaseParasite"/>
        </authorList>
    </citation>
    <scope>IDENTIFICATION</scope>
</reference>
<feature type="compositionally biased region" description="Acidic residues" evidence="1">
    <location>
        <begin position="187"/>
        <end position="198"/>
    </location>
</feature>
<evidence type="ECO:0000313" key="4">
    <source>
        <dbReference type="WBParaSite" id="PSAMB.scaffold26size110003.g651.t1"/>
    </source>
</evidence>
<feature type="region of interest" description="Disordered" evidence="1">
    <location>
        <begin position="186"/>
        <end position="205"/>
    </location>
</feature>
<name>A0A914VWC2_9BILA</name>
<dbReference type="GO" id="GO:0000062">
    <property type="term" value="F:fatty-acyl-CoA binding"/>
    <property type="evidence" value="ECO:0007669"/>
    <property type="project" value="InterPro"/>
</dbReference>
<organism evidence="3 4">
    <name type="scientific">Plectus sambesii</name>
    <dbReference type="NCBI Taxonomy" id="2011161"/>
    <lineage>
        <taxon>Eukaryota</taxon>
        <taxon>Metazoa</taxon>
        <taxon>Ecdysozoa</taxon>
        <taxon>Nematoda</taxon>
        <taxon>Chromadorea</taxon>
        <taxon>Plectida</taxon>
        <taxon>Plectina</taxon>
        <taxon>Plectoidea</taxon>
        <taxon>Plectidae</taxon>
        <taxon>Plectus</taxon>
    </lineage>
</organism>
<keyword evidence="3" id="KW-1185">Reference proteome</keyword>
<accession>A0A914VWC2</accession>
<evidence type="ECO:0000313" key="3">
    <source>
        <dbReference type="Proteomes" id="UP000887566"/>
    </source>
</evidence>
<evidence type="ECO:0000256" key="1">
    <source>
        <dbReference type="SAM" id="MobiDB-lite"/>
    </source>
</evidence>
<feature type="domain" description="ACB" evidence="2">
    <location>
        <begin position="70"/>
        <end position="150"/>
    </location>
</feature>
<dbReference type="InterPro" id="IPR000582">
    <property type="entry name" value="Acyl-CoA-binding_protein"/>
</dbReference>
<dbReference type="SUPFAM" id="SSF47027">
    <property type="entry name" value="Acyl-CoA binding protein"/>
    <property type="match status" value="1"/>
</dbReference>
<dbReference type="Proteomes" id="UP000887566">
    <property type="component" value="Unplaced"/>
</dbReference>